<keyword evidence="1" id="KW-0645">Protease</keyword>
<feature type="region of interest" description="Disordered" evidence="5">
    <location>
        <begin position="195"/>
        <end position="216"/>
    </location>
</feature>
<dbReference type="PaxDb" id="3055-EDO95846"/>
<dbReference type="RefSeq" id="XP_042928799.1">
    <property type="nucleotide sequence ID" value="XM_043058882.1"/>
</dbReference>
<feature type="compositionally biased region" description="Gly residues" evidence="5">
    <location>
        <begin position="204"/>
        <end position="216"/>
    </location>
</feature>
<keyword evidence="4" id="KW-0378">Hydrolase</keyword>
<dbReference type="Gene3D" id="3.30.420.10">
    <property type="entry name" value="Ribonuclease H-like superfamily/Ribonuclease H"/>
    <property type="match status" value="1"/>
</dbReference>
<feature type="region of interest" description="Disordered" evidence="5">
    <location>
        <begin position="622"/>
        <end position="695"/>
    </location>
</feature>
<keyword evidence="2" id="KW-0479">Metal-binding</keyword>
<dbReference type="PANTHER" id="PTHR42648:SF28">
    <property type="entry name" value="TRANSPOSON-ENCODED PROTEIN WITH RIBONUCLEASE H-LIKE AND RETROVIRUS ZINC FINGER-LIKE DOMAINS"/>
    <property type="match status" value="1"/>
</dbReference>
<feature type="compositionally biased region" description="Gly residues" evidence="5">
    <location>
        <begin position="1292"/>
        <end position="1312"/>
    </location>
</feature>
<dbReference type="InterPro" id="IPR054722">
    <property type="entry name" value="PolX-like_BBD"/>
</dbReference>
<feature type="region of interest" description="Disordered" evidence="5">
    <location>
        <begin position="257"/>
        <end position="314"/>
    </location>
</feature>
<evidence type="ECO:0000256" key="1">
    <source>
        <dbReference type="ARBA" id="ARBA00022670"/>
    </source>
</evidence>
<dbReference type="GO" id="GO:0006508">
    <property type="term" value="P:proteolysis"/>
    <property type="evidence" value="ECO:0007669"/>
    <property type="project" value="UniProtKB-KW"/>
</dbReference>
<feature type="compositionally biased region" description="Gly residues" evidence="5">
    <location>
        <begin position="266"/>
        <end position="295"/>
    </location>
</feature>
<dbReference type="CDD" id="cd09272">
    <property type="entry name" value="RNase_HI_RT_Ty1"/>
    <property type="match status" value="1"/>
</dbReference>
<feature type="compositionally biased region" description="Low complexity" evidence="5">
    <location>
        <begin position="652"/>
        <end position="684"/>
    </location>
</feature>
<dbReference type="KEGG" id="cre:CHLRE_01g045850v5"/>
<dbReference type="InterPro" id="IPR001584">
    <property type="entry name" value="Integrase_cat-core"/>
</dbReference>
<evidence type="ECO:0000256" key="3">
    <source>
        <dbReference type="ARBA" id="ARBA00022750"/>
    </source>
</evidence>
<evidence type="ECO:0000313" key="8">
    <source>
        <dbReference type="Proteomes" id="UP000006906"/>
    </source>
</evidence>
<organism evidence="7 8">
    <name type="scientific">Chlamydomonas reinhardtii</name>
    <name type="common">Chlamydomonas smithii</name>
    <dbReference type="NCBI Taxonomy" id="3055"/>
    <lineage>
        <taxon>Eukaryota</taxon>
        <taxon>Viridiplantae</taxon>
        <taxon>Chlorophyta</taxon>
        <taxon>core chlorophytes</taxon>
        <taxon>Chlorophyceae</taxon>
        <taxon>CS clade</taxon>
        <taxon>Chlamydomonadales</taxon>
        <taxon>Chlamydomonadaceae</taxon>
        <taxon>Chlamydomonas</taxon>
    </lineage>
</organism>
<feature type="compositionally biased region" description="Pro residues" evidence="5">
    <location>
        <begin position="1045"/>
        <end position="1058"/>
    </location>
</feature>
<dbReference type="InterPro" id="IPR036397">
    <property type="entry name" value="RNaseH_sf"/>
</dbReference>
<evidence type="ECO:0000313" key="7">
    <source>
        <dbReference type="EMBL" id="PNW88822.1"/>
    </source>
</evidence>
<proteinExistence type="predicted"/>
<accession>A0A2K3E7S1</accession>
<dbReference type="GO" id="GO:0003676">
    <property type="term" value="F:nucleic acid binding"/>
    <property type="evidence" value="ECO:0007669"/>
    <property type="project" value="InterPro"/>
</dbReference>
<keyword evidence="3" id="KW-0064">Aspartyl protease</keyword>
<dbReference type="Gramene" id="PNW88822">
    <property type="protein sequence ID" value="PNW88822"/>
    <property type="gene ID" value="CHLRE_01g045850v5"/>
</dbReference>
<gene>
    <name evidence="7" type="ORF">CHLRE_01g045850v5</name>
</gene>
<dbReference type="PANTHER" id="PTHR42648">
    <property type="entry name" value="TRANSPOSASE, PUTATIVE-RELATED"/>
    <property type="match status" value="1"/>
</dbReference>
<sequence>MGDYSGVMLLEDASNYFAWRRSLLDHLNSRRVPLGEYLFAYAPTTPRTARELADESAAAVSLLRMSCSEGVAQQLALAEHAYEAHAYVIQLFRQSAPLKLAQFESERDEFCLREGETIASYFRRASDLRDRIGAVGGSWTDQQVRLKLLAGLPKPRWENICDICYASPGQTLQQLCGYLMEQEFIKNQEQARSGHVGAVNRSGGRAGAAGSAGGGPGGGAASNSAIICHYCEQPGHIRSHCRVRLADIAAGIFRADIRSPPQLKQSGGGGGGGGGGGSGGGGGGGAGGPKGGDSGGGKKRGGRSGGSRGALGGAGTAVSKTAHVLVVRSVEDWAVPDAGSSLIVRTYGAESAGSGVSSGYGTADGGMPSSGVVEGHAGGSSTSTYCYSAAVSGSRSSSPIGSAPPPLGGGCSLINMVRAAFRRLRSGPNSSSAGAGVSSSSSGSAGLASSGGRSSVVCNSGDTVLYPSSSSSVGVVANGSVSGSPSSAAAASGVPVVDSGTFAHITPLRQLLHNFTPRSRVRQVLWGDGHSSPVGGSGTLRMLSGRQRVDVTGVLYVPAAQLSLLSVRRLMASGVKVVFEGETVTLAQGGRNLLSGRLRDGLFPLSVTMLPVALAAPAVAPPAAGGGPAAPPGGGGGAAANGSNTGVHPNPAAALSGRGGTTSSSSLNGSGTMSSSSSIGAAAPSGGGGASSSTSSPAASLGAALRLHRRFGHLSWTALMQMVGGSLVTGLDVDLCAFSQAAGSVCSTCIEAKAASLPFPNSSNEPPQPLALAHSDVCGPMPTLGRGGARYFITLLDAATGLSAVRLLPTRDHAGAALQEMIAQFESHCRDGGKLRILRSDNGGEYHAEQLEQWLRERSTAHQFSAPYTPQQNGAAERLNRTLMERTRALLFEAVLPPSFWPEAVVHACHVRNLSPSTSCSSTPWEAFTGNKPNVADLRIFGCRVYVTKPADSRSKLSPHADIGTYLGLQRSSAASRVLVGGKVVVSRDIEFDEDVRGPASRLAGTPFGVTADASGGGGGSSSAATPSAGAGTAPPQAPAAPANGTPPPTTLPAPPQAPAAGPSRPATRSQRPSLTPALGAVSEPPLSAAASAAAGGGGGSSSSAASAAAAAAQLFDSDSDDETPALAPASDDEDSYSSSAAMTAAADTGDPRSYSEAINGPQAAEWRAAMEEEMKAQRAHGTWQLAEPPPGARLLANRWVFKTKTQPDGTRRFKARLVVKGFAQRKGLDFDEVFAPTSRYAALRALLAIAVRRHLLLHQMDFKTAFLNGDLDEVLWMQQPQGFETSDSGSDGSGGGGEGASGGSGADSGGAGRLSQRPLACRLLKSVYGLKQAPRCWYRKLSEKLGELGFTPATADPALFVRQDEAGLVYVLVHVDDLLVAAGCPVQLAAVKSAIGACFEVRDLGEASTYLGMQINWDPSTGEILLLQRRYIAELLQRHHMMDAKPRSLPLPPGTRVLAASEQQPALTDGSEYRSLVGALNYLATCTRPDIAYALSLLARHMAAPTKVHFTLAVGVLRYLKHTAAMGLRFRAAAGGGGGGHGGGGGGGGGAGGGGGDGSFLGYCDADWAGDPLTRRSQTALLFSLYGTAVTWCSQRQHTVAASSVEAEYQAAAAATKEALWLRKLAADLGLNGGAVTIRSDSQGAISLARNPISSSPLSKHIDIQHHLVRERVARGEVAVEYCPTEEMVADALTKALPEAKFAFCRAAMGVTSNSVSRAKTSTRRIADRLAGGGGSSSGGSDGGSQLALLLLFLMATGRLRSELELDAVRLRVPPFVGPPQLTLGAIKNDLAGINKAREQLTTSVAVLELACRFRPTQLAGLQGMFTPHCRWRPPSLAAQAFMVGILDGEALEARPDLLTDLHVPLVSMDLQTPAWREGAPTIGLPLAVYRFGDEGSCVAAPEGE</sequence>
<feature type="compositionally biased region" description="Low complexity" evidence="5">
    <location>
        <begin position="1137"/>
        <end position="1147"/>
    </location>
</feature>
<dbReference type="PROSITE" id="PS50994">
    <property type="entry name" value="INTEGRASE"/>
    <property type="match status" value="1"/>
</dbReference>
<evidence type="ECO:0000256" key="2">
    <source>
        <dbReference type="ARBA" id="ARBA00022723"/>
    </source>
</evidence>
<dbReference type="InterPro" id="IPR043502">
    <property type="entry name" value="DNA/RNA_pol_sf"/>
</dbReference>
<dbReference type="FunCoup" id="A0A2K3E7S1">
    <property type="interactions" value="6"/>
</dbReference>
<dbReference type="GO" id="GO:0015074">
    <property type="term" value="P:DNA integration"/>
    <property type="evidence" value="ECO:0007669"/>
    <property type="project" value="InterPro"/>
</dbReference>
<dbReference type="GeneID" id="5728562"/>
<evidence type="ECO:0000256" key="5">
    <source>
        <dbReference type="SAM" id="MobiDB-lite"/>
    </source>
</evidence>
<dbReference type="EMBL" id="CM008962">
    <property type="protein sequence ID" value="PNW88822.1"/>
    <property type="molecule type" value="Genomic_DNA"/>
</dbReference>
<dbReference type="Proteomes" id="UP000006906">
    <property type="component" value="Chromosome 1"/>
</dbReference>
<feature type="compositionally biased region" description="Gly residues" evidence="5">
    <location>
        <begin position="624"/>
        <end position="639"/>
    </location>
</feature>
<feature type="compositionally biased region" description="Low complexity" evidence="5">
    <location>
        <begin position="1022"/>
        <end position="1044"/>
    </location>
</feature>
<evidence type="ECO:0000259" key="6">
    <source>
        <dbReference type="PROSITE" id="PS50994"/>
    </source>
</evidence>
<dbReference type="STRING" id="3055.A0A2K3E7S1"/>
<dbReference type="GO" id="GO:0004190">
    <property type="term" value="F:aspartic-type endopeptidase activity"/>
    <property type="evidence" value="ECO:0007669"/>
    <property type="project" value="UniProtKB-KW"/>
</dbReference>
<dbReference type="OrthoDB" id="545002at2759"/>
<feature type="region of interest" description="Disordered" evidence="5">
    <location>
        <begin position="999"/>
        <end position="1082"/>
    </location>
</feature>
<dbReference type="InterPro" id="IPR057670">
    <property type="entry name" value="SH3_retrovirus"/>
</dbReference>
<dbReference type="InterPro" id="IPR039537">
    <property type="entry name" value="Retrotran_Ty1/copia-like"/>
</dbReference>
<dbReference type="SUPFAM" id="SSF53098">
    <property type="entry name" value="Ribonuclease H-like"/>
    <property type="match status" value="1"/>
</dbReference>
<dbReference type="InterPro" id="IPR013103">
    <property type="entry name" value="RVT_2"/>
</dbReference>
<dbReference type="SUPFAM" id="SSF56672">
    <property type="entry name" value="DNA/RNA polymerases"/>
    <property type="match status" value="1"/>
</dbReference>
<dbReference type="GO" id="GO:0046872">
    <property type="term" value="F:metal ion binding"/>
    <property type="evidence" value="ECO:0007669"/>
    <property type="project" value="UniProtKB-KW"/>
</dbReference>
<dbReference type="Pfam" id="PF07727">
    <property type="entry name" value="RVT_2"/>
    <property type="match status" value="2"/>
</dbReference>
<dbReference type="InterPro" id="IPR012337">
    <property type="entry name" value="RNaseH-like_sf"/>
</dbReference>
<dbReference type="ExpressionAtlas" id="A0A2K3E7S1">
    <property type="expression patterns" value="differential"/>
</dbReference>
<feature type="region of interest" description="Disordered" evidence="5">
    <location>
        <begin position="1114"/>
        <end position="1158"/>
    </location>
</feature>
<reference evidence="7 8" key="1">
    <citation type="journal article" date="2007" name="Science">
        <title>The Chlamydomonas genome reveals the evolution of key animal and plant functions.</title>
        <authorList>
            <person name="Merchant S.S."/>
            <person name="Prochnik S.E."/>
            <person name="Vallon O."/>
            <person name="Harris E.H."/>
            <person name="Karpowicz S.J."/>
            <person name="Witman G.B."/>
            <person name="Terry A."/>
            <person name="Salamov A."/>
            <person name="Fritz-Laylin L.K."/>
            <person name="Marechal-Drouard L."/>
            <person name="Marshall W.F."/>
            <person name="Qu L.H."/>
            <person name="Nelson D.R."/>
            <person name="Sanderfoot A.A."/>
            <person name="Spalding M.H."/>
            <person name="Kapitonov V.V."/>
            <person name="Ren Q."/>
            <person name="Ferris P."/>
            <person name="Lindquist E."/>
            <person name="Shapiro H."/>
            <person name="Lucas S.M."/>
            <person name="Grimwood J."/>
            <person name="Schmutz J."/>
            <person name="Cardol P."/>
            <person name="Cerutti H."/>
            <person name="Chanfreau G."/>
            <person name="Chen C.L."/>
            <person name="Cognat V."/>
            <person name="Croft M.T."/>
            <person name="Dent R."/>
            <person name="Dutcher S."/>
            <person name="Fernandez E."/>
            <person name="Fukuzawa H."/>
            <person name="Gonzalez-Ballester D."/>
            <person name="Gonzalez-Halphen D."/>
            <person name="Hallmann A."/>
            <person name="Hanikenne M."/>
            <person name="Hippler M."/>
            <person name="Inwood W."/>
            <person name="Jabbari K."/>
            <person name="Kalanon M."/>
            <person name="Kuras R."/>
            <person name="Lefebvre P.A."/>
            <person name="Lemaire S.D."/>
            <person name="Lobanov A.V."/>
            <person name="Lohr M."/>
            <person name="Manuell A."/>
            <person name="Meier I."/>
            <person name="Mets L."/>
            <person name="Mittag M."/>
            <person name="Mittelmeier T."/>
            <person name="Moroney J.V."/>
            <person name="Moseley J."/>
            <person name="Napoli C."/>
            <person name="Nedelcu A.M."/>
            <person name="Niyogi K."/>
            <person name="Novoselov S.V."/>
            <person name="Paulsen I.T."/>
            <person name="Pazour G."/>
            <person name="Purton S."/>
            <person name="Ral J.P."/>
            <person name="Riano-Pachon D.M."/>
            <person name="Riekhof W."/>
            <person name="Rymarquis L."/>
            <person name="Schroda M."/>
            <person name="Stern D."/>
            <person name="Umen J."/>
            <person name="Willows R."/>
            <person name="Wilson N."/>
            <person name="Zimmer S.L."/>
            <person name="Allmer J."/>
            <person name="Balk J."/>
            <person name="Bisova K."/>
            <person name="Chen C.J."/>
            <person name="Elias M."/>
            <person name="Gendler K."/>
            <person name="Hauser C."/>
            <person name="Lamb M.R."/>
            <person name="Ledford H."/>
            <person name="Long J.C."/>
            <person name="Minagawa J."/>
            <person name="Page M.D."/>
            <person name="Pan J."/>
            <person name="Pootakham W."/>
            <person name="Roje S."/>
            <person name="Rose A."/>
            <person name="Stahlberg E."/>
            <person name="Terauchi A.M."/>
            <person name="Yang P."/>
            <person name="Ball S."/>
            <person name="Bowler C."/>
            <person name="Dieckmann C.L."/>
            <person name="Gladyshev V.N."/>
            <person name="Green P."/>
            <person name="Jorgensen R."/>
            <person name="Mayfield S."/>
            <person name="Mueller-Roeber B."/>
            <person name="Rajamani S."/>
            <person name="Sayre R.T."/>
            <person name="Brokstein P."/>
            <person name="Dubchak I."/>
            <person name="Goodstein D."/>
            <person name="Hornick L."/>
            <person name="Huang Y.W."/>
            <person name="Jhaveri J."/>
            <person name="Luo Y."/>
            <person name="Martinez D."/>
            <person name="Ngau W.C."/>
            <person name="Otillar B."/>
            <person name="Poliakov A."/>
            <person name="Porter A."/>
            <person name="Szajkowski L."/>
            <person name="Werner G."/>
            <person name="Zhou K."/>
            <person name="Grigoriev I.V."/>
            <person name="Rokhsar D.S."/>
            <person name="Grossman A.R."/>
        </authorList>
    </citation>
    <scope>NUCLEOTIDE SEQUENCE [LARGE SCALE GENOMIC DNA]</scope>
    <source>
        <strain evidence="8">CC-503</strain>
    </source>
</reference>
<dbReference type="InParanoid" id="A0A2K3E7S1"/>
<keyword evidence="8" id="KW-1185">Reference proteome</keyword>
<feature type="domain" description="Integrase catalytic" evidence="6">
    <location>
        <begin position="765"/>
        <end position="932"/>
    </location>
</feature>
<dbReference type="Pfam" id="PF22936">
    <property type="entry name" value="Pol_BBD"/>
    <property type="match status" value="1"/>
</dbReference>
<feature type="compositionally biased region" description="Gly residues" evidence="5">
    <location>
        <begin position="303"/>
        <end position="314"/>
    </location>
</feature>
<feature type="region of interest" description="Disordered" evidence="5">
    <location>
        <begin position="1283"/>
        <end position="1312"/>
    </location>
</feature>
<protein>
    <recommendedName>
        <fullName evidence="6">Integrase catalytic domain-containing protein</fullName>
    </recommendedName>
</protein>
<name>A0A2K3E7S1_CHLRE</name>
<dbReference type="Pfam" id="PF00665">
    <property type="entry name" value="rve"/>
    <property type="match status" value="1"/>
</dbReference>
<evidence type="ECO:0000256" key="4">
    <source>
        <dbReference type="ARBA" id="ARBA00022801"/>
    </source>
</evidence>
<dbReference type="Pfam" id="PF25597">
    <property type="entry name" value="SH3_retrovirus"/>
    <property type="match status" value="1"/>
</dbReference>